<evidence type="ECO:0000313" key="2">
    <source>
        <dbReference type="Proteomes" id="UP000605099"/>
    </source>
</evidence>
<dbReference type="RefSeq" id="WP_188823996.1">
    <property type="nucleotide sequence ID" value="NZ_BMLK01000078.1"/>
</dbReference>
<comment type="caution">
    <text evidence="1">The sequence shown here is derived from an EMBL/GenBank/DDBJ whole genome shotgun (WGS) entry which is preliminary data.</text>
</comment>
<keyword evidence="2" id="KW-1185">Reference proteome</keyword>
<protein>
    <recommendedName>
        <fullName evidence="3">DksA C4-type domain-containing protein</fullName>
    </recommendedName>
</protein>
<evidence type="ECO:0008006" key="3">
    <source>
        <dbReference type="Google" id="ProtNLM"/>
    </source>
</evidence>
<reference evidence="2" key="1">
    <citation type="journal article" date="2019" name="Int. J. Syst. Evol. Microbiol.">
        <title>The Global Catalogue of Microorganisms (GCM) 10K type strain sequencing project: providing services to taxonomists for standard genome sequencing and annotation.</title>
        <authorList>
            <consortium name="The Broad Institute Genomics Platform"/>
            <consortium name="The Broad Institute Genome Sequencing Center for Infectious Disease"/>
            <person name="Wu L."/>
            <person name="Ma J."/>
        </authorList>
    </citation>
    <scope>NUCLEOTIDE SEQUENCE [LARGE SCALE GENOMIC DNA]</scope>
    <source>
        <strain evidence="2">CGMCC 1.6784</strain>
    </source>
</reference>
<organism evidence="1 2">
    <name type="scientific">Novosphingobium indicum</name>
    <dbReference type="NCBI Taxonomy" id="462949"/>
    <lineage>
        <taxon>Bacteria</taxon>
        <taxon>Pseudomonadati</taxon>
        <taxon>Pseudomonadota</taxon>
        <taxon>Alphaproteobacteria</taxon>
        <taxon>Sphingomonadales</taxon>
        <taxon>Sphingomonadaceae</taxon>
        <taxon>Novosphingobium</taxon>
    </lineage>
</organism>
<dbReference type="Proteomes" id="UP000605099">
    <property type="component" value="Unassembled WGS sequence"/>
</dbReference>
<accession>A0ABQ2K514</accession>
<evidence type="ECO:0000313" key="1">
    <source>
        <dbReference type="EMBL" id="GGN63294.1"/>
    </source>
</evidence>
<dbReference type="EMBL" id="BMLK01000078">
    <property type="protein sequence ID" value="GGN63294.1"/>
    <property type="molecule type" value="Genomic_DNA"/>
</dbReference>
<proteinExistence type="predicted"/>
<name>A0ABQ2K514_9SPHN</name>
<gene>
    <name evidence="1" type="ORF">GCM10011349_47720</name>
</gene>
<sequence>MQDEVDMSLVEVAAARGCDLCERDFHSDQIKVRGDKVFSVICRSCIDGDAVRVTRTVH</sequence>